<evidence type="ECO:0000313" key="2">
    <source>
        <dbReference type="EMBL" id="KPJ09652.1"/>
    </source>
</evidence>
<protein>
    <submittedName>
        <fullName evidence="2">Uncharacterized protein</fullName>
    </submittedName>
</protein>
<accession>A0A194QW02</accession>
<organism evidence="2 3">
    <name type="scientific">Papilio machaon</name>
    <name type="common">Old World swallowtail butterfly</name>
    <dbReference type="NCBI Taxonomy" id="76193"/>
    <lineage>
        <taxon>Eukaryota</taxon>
        <taxon>Metazoa</taxon>
        <taxon>Ecdysozoa</taxon>
        <taxon>Arthropoda</taxon>
        <taxon>Hexapoda</taxon>
        <taxon>Insecta</taxon>
        <taxon>Pterygota</taxon>
        <taxon>Neoptera</taxon>
        <taxon>Endopterygota</taxon>
        <taxon>Lepidoptera</taxon>
        <taxon>Glossata</taxon>
        <taxon>Ditrysia</taxon>
        <taxon>Papilionoidea</taxon>
        <taxon>Papilionidae</taxon>
        <taxon>Papilioninae</taxon>
        <taxon>Papilio</taxon>
    </lineage>
</organism>
<sequence>RSRCCPYDFDPSLCKIVGDRLLCGYNRNIGGFQSDSDVELRNGCRIRGGRVECGYVNGPFINPRRPPIDNVLPMYDDDSTPVNDVNGSGPENDSHKEALKHVTSKMFREPTTRCLEMRERIVCRQ</sequence>
<feature type="region of interest" description="Disordered" evidence="1">
    <location>
        <begin position="67"/>
        <end position="95"/>
    </location>
</feature>
<keyword evidence="3" id="KW-1185">Reference proteome</keyword>
<feature type="non-terminal residue" evidence="2">
    <location>
        <position position="1"/>
    </location>
</feature>
<reference evidence="2 3" key="1">
    <citation type="journal article" date="2015" name="Nat. Commun.">
        <title>Outbred genome sequencing and CRISPR/Cas9 gene editing in butterflies.</title>
        <authorList>
            <person name="Li X."/>
            <person name="Fan D."/>
            <person name="Zhang W."/>
            <person name="Liu G."/>
            <person name="Zhang L."/>
            <person name="Zhao L."/>
            <person name="Fang X."/>
            <person name="Chen L."/>
            <person name="Dong Y."/>
            <person name="Chen Y."/>
            <person name="Ding Y."/>
            <person name="Zhao R."/>
            <person name="Feng M."/>
            <person name="Zhu Y."/>
            <person name="Feng Y."/>
            <person name="Jiang X."/>
            <person name="Zhu D."/>
            <person name="Xiang H."/>
            <person name="Feng X."/>
            <person name="Li S."/>
            <person name="Wang J."/>
            <person name="Zhang G."/>
            <person name="Kronforst M.R."/>
            <person name="Wang W."/>
        </authorList>
    </citation>
    <scope>NUCLEOTIDE SEQUENCE [LARGE SCALE GENOMIC DNA]</scope>
    <source>
        <strain evidence="2">Ya'a_city_454_Pm</strain>
        <tissue evidence="2">Whole body</tissue>
    </source>
</reference>
<dbReference type="Proteomes" id="UP000053240">
    <property type="component" value="Unassembled WGS sequence"/>
</dbReference>
<gene>
    <name evidence="2" type="ORF">RR48_13286</name>
</gene>
<evidence type="ECO:0000256" key="1">
    <source>
        <dbReference type="SAM" id="MobiDB-lite"/>
    </source>
</evidence>
<name>A0A194QW02_PAPMA</name>
<proteinExistence type="predicted"/>
<feature type="compositionally biased region" description="Polar residues" evidence="1">
    <location>
        <begin position="80"/>
        <end position="91"/>
    </location>
</feature>
<evidence type="ECO:0000313" key="3">
    <source>
        <dbReference type="Proteomes" id="UP000053240"/>
    </source>
</evidence>
<dbReference type="InParanoid" id="A0A194QW02"/>
<dbReference type="EMBL" id="KQ461073">
    <property type="protein sequence ID" value="KPJ09652.1"/>
    <property type="molecule type" value="Genomic_DNA"/>
</dbReference>
<dbReference type="AlphaFoldDB" id="A0A194QW02"/>